<dbReference type="AlphaFoldDB" id="A0A4C1WM12"/>
<protein>
    <submittedName>
        <fullName evidence="1">Uncharacterized protein</fullName>
    </submittedName>
</protein>
<evidence type="ECO:0000313" key="2">
    <source>
        <dbReference type="Proteomes" id="UP000299102"/>
    </source>
</evidence>
<gene>
    <name evidence="1" type="ORF">EVAR_39907_1</name>
</gene>
<proteinExistence type="predicted"/>
<accession>A0A4C1WM12</accession>
<organism evidence="1 2">
    <name type="scientific">Eumeta variegata</name>
    <name type="common">Bagworm moth</name>
    <name type="synonym">Eumeta japonica</name>
    <dbReference type="NCBI Taxonomy" id="151549"/>
    <lineage>
        <taxon>Eukaryota</taxon>
        <taxon>Metazoa</taxon>
        <taxon>Ecdysozoa</taxon>
        <taxon>Arthropoda</taxon>
        <taxon>Hexapoda</taxon>
        <taxon>Insecta</taxon>
        <taxon>Pterygota</taxon>
        <taxon>Neoptera</taxon>
        <taxon>Endopterygota</taxon>
        <taxon>Lepidoptera</taxon>
        <taxon>Glossata</taxon>
        <taxon>Ditrysia</taxon>
        <taxon>Tineoidea</taxon>
        <taxon>Psychidae</taxon>
        <taxon>Oiketicinae</taxon>
        <taxon>Eumeta</taxon>
    </lineage>
</organism>
<dbReference type="EMBL" id="BGZK01000603">
    <property type="protein sequence ID" value="GBP52448.1"/>
    <property type="molecule type" value="Genomic_DNA"/>
</dbReference>
<reference evidence="1 2" key="1">
    <citation type="journal article" date="2019" name="Commun. Biol.">
        <title>The bagworm genome reveals a unique fibroin gene that provides high tensile strength.</title>
        <authorList>
            <person name="Kono N."/>
            <person name="Nakamura H."/>
            <person name="Ohtoshi R."/>
            <person name="Tomita M."/>
            <person name="Numata K."/>
            <person name="Arakawa K."/>
        </authorList>
    </citation>
    <scope>NUCLEOTIDE SEQUENCE [LARGE SCALE GENOMIC DNA]</scope>
</reference>
<name>A0A4C1WM12_EUMVA</name>
<evidence type="ECO:0000313" key="1">
    <source>
        <dbReference type="EMBL" id="GBP52448.1"/>
    </source>
</evidence>
<keyword evidence="2" id="KW-1185">Reference proteome</keyword>
<dbReference type="Proteomes" id="UP000299102">
    <property type="component" value="Unassembled WGS sequence"/>
</dbReference>
<comment type="caution">
    <text evidence="1">The sequence shown here is derived from an EMBL/GenBank/DDBJ whole genome shotgun (WGS) entry which is preliminary data.</text>
</comment>
<sequence>MGENCLAIEFIGCEWASIALYTAERGFIRPPKGTRRLVRTSMYDLRLRFCLQTLGRILRDSLEAKRNPRLCLRCRLTSGAERARRGRVAGADRLMRDFLINSSPLAFAHAQRGARSACRLFVNGSEGTGGCRFTTGGRFRIDGLRPECAGALAAGAADDRRHRCEDNALE</sequence>